<feature type="compositionally biased region" description="Low complexity" evidence="8">
    <location>
        <begin position="637"/>
        <end position="646"/>
    </location>
</feature>
<evidence type="ECO:0000256" key="5">
    <source>
        <dbReference type="ARBA" id="ARBA00023015"/>
    </source>
</evidence>
<feature type="domain" description="Mediator complex subunit Med13 N-terminal" evidence="9">
    <location>
        <begin position="7"/>
        <end position="260"/>
    </location>
</feature>
<name>A0A914ZAT2_9BILA</name>
<dbReference type="Proteomes" id="UP000887577">
    <property type="component" value="Unplaced"/>
</dbReference>
<dbReference type="PANTHER" id="PTHR48249">
    <property type="entry name" value="MEDIATOR OF RNA POLYMERASE II TRANSCRIPTION SUBUNIT 13"/>
    <property type="match status" value="1"/>
</dbReference>
<proteinExistence type="inferred from homology"/>
<evidence type="ECO:0000313" key="10">
    <source>
        <dbReference type="Proteomes" id="UP000887577"/>
    </source>
</evidence>
<keyword evidence="5" id="KW-0805">Transcription regulation</keyword>
<keyword evidence="10" id="KW-1185">Reference proteome</keyword>
<evidence type="ECO:0000256" key="1">
    <source>
        <dbReference type="ARBA" id="ARBA00004123"/>
    </source>
</evidence>
<feature type="region of interest" description="Disordered" evidence="8">
    <location>
        <begin position="718"/>
        <end position="738"/>
    </location>
</feature>
<comment type="similarity">
    <text evidence="2">Belongs to the Mediator complex subunit 13 family.</text>
</comment>
<feature type="compositionally biased region" description="Acidic residues" evidence="8">
    <location>
        <begin position="726"/>
        <end position="736"/>
    </location>
</feature>
<keyword evidence="6" id="KW-0804">Transcription</keyword>
<dbReference type="PANTHER" id="PTHR48249:SF3">
    <property type="entry name" value="MEDIATOR OF RNA POLYMERASE II TRANSCRIPTION SUBUNIT 13"/>
    <property type="match status" value="1"/>
</dbReference>
<evidence type="ECO:0000313" key="11">
    <source>
        <dbReference type="WBParaSite" id="PSU_v2.g9428.t1"/>
    </source>
</evidence>
<feature type="compositionally biased region" description="Polar residues" evidence="8">
    <location>
        <begin position="833"/>
        <end position="848"/>
    </location>
</feature>
<evidence type="ECO:0000256" key="7">
    <source>
        <dbReference type="ARBA" id="ARBA00023242"/>
    </source>
</evidence>
<evidence type="ECO:0000256" key="6">
    <source>
        <dbReference type="ARBA" id="ARBA00023163"/>
    </source>
</evidence>
<organism evidence="10 11">
    <name type="scientific">Panagrolaimus superbus</name>
    <dbReference type="NCBI Taxonomy" id="310955"/>
    <lineage>
        <taxon>Eukaryota</taxon>
        <taxon>Metazoa</taxon>
        <taxon>Ecdysozoa</taxon>
        <taxon>Nematoda</taxon>
        <taxon>Chromadorea</taxon>
        <taxon>Rhabditida</taxon>
        <taxon>Tylenchina</taxon>
        <taxon>Panagrolaimomorpha</taxon>
        <taxon>Panagrolaimoidea</taxon>
        <taxon>Panagrolaimidae</taxon>
        <taxon>Panagrolaimus</taxon>
    </lineage>
</organism>
<dbReference type="InterPro" id="IPR051139">
    <property type="entry name" value="Mediator_complx_sub13"/>
</dbReference>
<evidence type="ECO:0000256" key="8">
    <source>
        <dbReference type="SAM" id="MobiDB-lite"/>
    </source>
</evidence>
<dbReference type="GO" id="GO:0045944">
    <property type="term" value="P:positive regulation of transcription by RNA polymerase II"/>
    <property type="evidence" value="ECO:0007669"/>
    <property type="project" value="TreeGrafter"/>
</dbReference>
<evidence type="ECO:0000256" key="2">
    <source>
        <dbReference type="ARBA" id="ARBA00009354"/>
    </source>
</evidence>
<dbReference type="AlphaFoldDB" id="A0A914ZAT2"/>
<sequence>MVSYPSSSLEDCLTNVVSWAEFTGINWISLISSAPVENANNCPILKAYNECQKLRIYSFWRRRPTQGVVNKNAPKSPIITGKEAKELWIFWYENSEPPIVKELLANGLTQDQSGSFANYGLDYKIRILLYDALHRILESGCIAKRFVRFGRWFCQPLTEQITTRKKILPRYMIAFQFTFCTFGNQVCISPKFQRQATLLSITKKHLLQKIRQKVILAPWGIVGHLLAEQSHFDLDKSDSVESENEKPTEEKTNLLSSFGGLYSTPEKDKTATKKQLEEILRKYYDDFIFSVGYPELPSIPSYLPHVLAVEIDGISTYWPTALIAICIDDLKEDDTEDEEEGSDIEFIDPPSTSPSSYYAGCRAAQRLFEDALLPPPDRHDDRISLMDCTQKELCCCKSCNIPEAPFDALPSISPAGILNPNTPHSVQTKISEPPSVPPTSIESVHSTSGDLKHLRRPPRLRYKQPQFSFQLDYQKDRPKSPKIEVEVEEARRNDFAPTTSWAHINVTGEYPINHMGVNGGYTVALSDNIWNVLPIFRGDQEWDETQAIQRPASPYTPITVVTPEYSQYNTDDESMTIEQDFPRRDKPFGVSSTVREDEPQESSAHGEHSILRSLLDSTDESSPTTPASRDGRKSRDSSSSYDSDSSPFNKKQWRNRKRTNLGVTMDFVYDEFKRRRIYIANLPLNDIGRTGVPKINEYFEPGEWPEYLDDDDYYYPQDFEGRYDSDFDEDDDEDGYDEHPSNYHQIQQHHRMNAEQEREIERYAAPIERIPNPMASSSSHAIDPQASYLHHQQQQQPLIFDELESFSQSSTFDAIMLESSDLMEVDTSNEIILESQPSTSVPEPNDSGTVEGGTKSLNEALVINIIKNKLELINFI</sequence>
<comment type="subcellular location">
    <subcellularLocation>
        <location evidence="1">Nucleus</location>
    </subcellularLocation>
</comment>
<evidence type="ECO:0000256" key="4">
    <source>
        <dbReference type="ARBA" id="ARBA00022491"/>
    </source>
</evidence>
<keyword evidence="7" id="KW-0539">Nucleus</keyword>
<dbReference type="InterPro" id="IPR021643">
    <property type="entry name" value="Mediator_Med13_N"/>
</dbReference>
<dbReference type="GO" id="GO:0003713">
    <property type="term" value="F:transcription coactivator activity"/>
    <property type="evidence" value="ECO:0007669"/>
    <property type="project" value="TreeGrafter"/>
</dbReference>
<evidence type="ECO:0000259" key="9">
    <source>
        <dbReference type="Pfam" id="PF11597"/>
    </source>
</evidence>
<feature type="region of interest" description="Disordered" evidence="8">
    <location>
        <begin position="335"/>
        <end position="354"/>
    </location>
</feature>
<feature type="region of interest" description="Disordered" evidence="8">
    <location>
        <begin position="421"/>
        <end position="457"/>
    </location>
</feature>
<reference evidence="11" key="1">
    <citation type="submission" date="2022-11" db="UniProtKB">
        <authorList>
            <consortium name="WormBaseParasite"/>
        </authorList>
    </citation>
    <scope>IDENTIFICATION</scope>
</reference>
<dbReference type="Pfam" id="PF11597">
    <property type="entry name" value="Med13_N"/>
    <property type="match status" value="1"/>
</dbReference>
<dbReference type="WBParaSite" id="PSU_v2.g9428.t1">
    <property type="protein sequence ID" value="PSU_v2.g9428.t1"/>
    <property type="gene ID" value="PSU_v2.g9428"/>
</dbReference>
<keyword evidence="4" id="KW-0678">Repressor</keyword>
<feature type="compositionally biased region" description="Acidic residues" evidence="8">
    <location>
        <begin position="335"/>
        <end position="346"/>
    </location>
</feature>
<feature type="region of interest" description="Disordered" evidence="8">
    <location>
        <begin position="547"/>
        <end position="653"/>
    </location>
</feature>
<dbReference type="GO" id="GO:0016592">
    <property type="term" value="C:mediator complex"/>
    <property type="evidence" value="ECO:0007669"/>
    <property type="project" value="TreeGrafter"/>
</dbReference>
<evidence type="ECO:0000256" key="3">
    <source>
        <dbReference type="ARBA" id="ARBA00019618"/>
    </source>
</evidence>
<protein>
    <recommendedName>
        <fullName evidence="3">Mediator of RNA polymerase II transcription subunit 13</fullName>
    </recommendedName>
</protein>
<feature type="compositionally biased region" description="Polar residues" evidence="8">
    <location>
        <begin position="438"/>
        <end position="449"/>
    </location>
</feature>
<feature type="compositionally biased region" description="Polar residues" evidence="8">
    <location>
        <begin position="421"/>
        <end position="430"/>
    </location>
</feature>
<feature type="region of interest" description="Disordered" evidence="8">
    <location>
        <begin position="833"/>
        <end position="853"/>
    </location>
</feature>
<accession>A0A914ZAT2</accession>